<comment type="similarity">
    <text evidence="1 2">Belongs to the CutC family.</text>
</comment>
<dbReference type="Pfam" id="PF03932">
    <property type="entry name" value="CutC"/>
    <property type="match status" value="1"/>
</dbReference>
<organism evidence="3 4">
    <name type="scientific">Francisella hispaniensis</name>
    <dbReference type="NCBI Taxonomy" id="622488"/>
    <lineage>
        <taxon>Bacteria</taxon>
        <taxon>Pseudomonadati</taxon>
        <taxon>Pseudomonadota</taxon>
        <taxon>Gammaproteobacteria</taxon>
        <taxon>Thiotrichales</taxon>
        <taxon>Francisellaceae</taxon>
        <taxon>Francisella</taxon>
    </lineage>
</organism>
<accession>F4BJN9</accession>
<dbReference type="PANTHER" id="PTHR12598">
    <property type="entry name" value="COPPER HOMEOSTASIS PROTEIN CUTC"/>
    <property type="match status" value="1"/>
</dbReference>
<dbReference type="GO" id="GO:0005737">
    <property type="term" value="C:cytoplasm"/>
    <property type="evidence" value="ECO:0007669"/>
    <property type="project" value="UniProtKB-SubCell"/>
</dbReference>
<evidence type="ECO:0000256" key="2">
    <source>
        <dbReference type="HAMAP-Rule" id="MF_00795"/>
    </source>
</evidence>
<proteinExistence type="inferred from homology"/>
<keyword evidence="2" id="KW-0963">Cytoplasm</keyword>
<dbReference type="HAMAP" id="MF_00795">
    <property type="entry name" value="CutC"/>
    <property type="match status" value="1"/>
</dbReference>
<gene>
    <name evidence="2" type="primary">cutC</name>
    <name evidence="3" type="ordered locus">FN3523_0526</name>
</gene>
<protein>
    <recommendedName>
        <fullName evidence="2">PF03932 family protein CutC</fullName>
    </recommendedName>
</protein>
<name>F4BJN9_9GAMM</name>
<dbReference type="SUPFAM" id="SSF110395">
    <property type="entry name" value="CutC-like"/>
    <property type="match status" value="1"/>
</dbReference>
<dbReference type="InterPro" id="IPR005627">
    <property type="entry name" value="CutC-like"/>
</dbReference>
<dbReference type="PANTHER" id="PTHR12598:SF0">
    <property type="entry name" value="COPPER HOMEOSTASIS PROTEIN CUTC HOMOLOG"/>
    <property type="match status" value="1"/>
</dbReference>
<evidence type="ECO:0000256" key="1">
    <source>
        <dbReference type="ARBA" id="ARBA00007768"/>
    </source>
</evidence>
<evidence type="ECO:0000313" key="3">
    <source>
        <dbReference type="EMBL" id="AEB28383.1"/>
    </source>
</evidence>
<dbReference type="HOGENOM" id="CLU_050555_3_1_6"/>
<reference evidence="4" key="1">
    <citation type="journal article" date="2011" name="Appl. Environ. Microbiol.">
        <title>Common ancestry and novel genetic traits of Francisella novicida-like isolates from North America and Australia as revealed by comparative genomic analyses.</title>
        <authorList>
            <person name="Siddaramappa S."/>
            <person name="Challacombe J.F."/>
            <person name="Petersen J.M."/>
            <person name="Pillai S."/>
            <person name="Hogg G."/>
            <person name="Kuske C.R."/>
        </authorList>
    </citation>
    <scope>NUCLEOTIDE SEQUENCE [LARGE SCALE GENOMIC DNA]</scope>
    <source>
        <strain evidence="4">3523</strain>
    </source>
</reference>
<dbReference type="GO" id="GO:0005507">
    <property type="term" value="F:copper ion binding"/>
    <property type="evidence" value="ECO:0007669"/>
    <property type="project" value="TreeGrafter"/>
</dbReference>
<dbReference type="PATRIC" id="fig|676032.3.peg.528"/>
<evidence type="ECO:0000313" key="4">
    <source>
        <dbReference type="Proteomes" id="UP000008303"/>
    </source>
</evidence>
<dbReference type="EMBL" id="CP002558">
    <property type="protein sequence ID" value="AEB28383.1"/>
    <property type="molecule type" value="Genomic_DNA"/>
</dbReference>
<dbReference type="Proteomes" id="UP000008303">
    <property type="component" value="Chromosome"/>
</dbReference>
<dbReference type="InterPro" id="IPR036822">
    <property type="entry name" value="CutC-like_dom_sf"/>
</dbReference>
<dbReference type="AlphaFoldDB" id="F4BJN9"/>
<dbReference type="RefSeq" id="WP_014547840.1">
    <property type="nucleotide sequence ID" value="NC_017449.1"/>
</dbReference>
<comment type="subcellular location">
    <subcellularLocation>
        <location evidence="2">Cytoplasm</location>
    </subcellularLocation>
</comment>
<dbReference type="KEGG" id="fcn:FN3523_0526"/>
<dbReference type="Gene3D" id="3.20.20.380">
    <property type="entry name" value="Copper homeostasis (CutC) domain"/>
    <property type="match status" value="1"/>
</dbReference>
<comment type="caution">
    <text evidence="2">Once thought to be involved in copper homeostasis, experiments in E.coli have shown this is not the case.</text>
</comment>
<sequence>MITLEICIDNYQSIINAQKSGTNRLELCSALGVEGLTPSPSLVKFAKENFTGSLQAMIRHRAGDFYYDEIDQQIMLDDLKAMLELNVDGIVIGALTKENKVDKEFLKPFIELTKQVGKELTFHRAIDLTTDIYTATQEIIELGFNRILTSGTATNVIVGLETIKTLQQKFGSQIQIMPGGGVNSTNIRKILETTKVTNIHCSASKKILRDANSIAFPTSALEIKVSQIDEMIAIKSNLNKTIF</sequence>
<dbReference type="eggNOG" id="COG3142">
    <property type="taxonomic scope" value="Bacteria"/>
</dbReference>